<gene>
    <name evidence="8" type="primary">txxe 2189-spr1</name>
    <name evidence="8" type="ORF">TXXE_11025</name>
</gene>
<dbReference type="Pfam" id="PF00877">
    <property type="entry name" value="NLPC_P60"/>
    <property type="match status" value="1"/>
</dbReference>
<keyword evidence="4 8" id="KW-0378">Hydrolase</keyword>
<organism evidence="8 9">
    <name type="scientific">Thermobacillus xylanilyticus</name>
    <dbReference type="NCBI Taxonomy" id="76633"/>
    <lineage>
        <taxon>Bacteria</taxon>
        <taxon>Bacillati</taxon>
        <taxon>Bacillota</taxon>
        <taxon>Bacilli</taxon>
        <taxon>Bacillales</taxon>
        <taxon>Paenibacillaceae</taxon>
        <taxon>Thermobacillus</taxon>
    </lineage>
</organism>
<comment type="caution">
    <text evidence="8">The sequence shown here is derived from an EMBL/GenBank/DDBJ whole genome shotgun (WGS) entry which is preliminary data.</text>
</comment>
<feature type="signal peptide" evidence="6">
    <location>
        <begin position="1"/>
        <end position="25"/>
    </location>
</feature>
<evidence type="ECO:0000256" key="5">
    <source>
        <dbReference type="ARBA" id="ARBA00022807"/>
    </source>
</evidence>
<evidence type="ECO:0000256" key="4">
    <source>
        <dbReference type="ARBA" id="ARBA00022801"/>
    </source>
</evidence>
<dbReference type="PANTHER" id="PTHR47360:SF1">
    <property type="entry name" value="ENDOPEPTIDASE NLPC-RELATED"/>
    <property type="match status" value="1"/>
</dbReference>
<dbReference type="PANTHER" id="PTHR47360">
    <property type="entry name" value="MUREIN DD-ENDOPEPTIDASE MEPS/MUREIN LD-CARBOXYPEPTIDASE"/>
    <property type="match status" value="1"/>
</dbReference>
<evidence type="ECO:0000259" key="7">
    <source>
        <dbReference type="PROSITE" id="PS51935"/>
    </source>
</evidence>
<sequence length="175" mass="18438">MKRLAVSVTALLAIVFAFTTAGASAGSKMDAVIDELLGTPYKYGGTTTKGFDCSGFTAYVFAKFGIELPHSSSAMAEKGEKIAKEDLREGDLVFFNTSGNGISHVGIYVGDGKFAHASTSKGVVITALSDKYYAKRYVTARRILSDSAYEKIAIEQPAVQEQAEKAAGAAEGTEA</sequence>
<evidence type="ECO:0000256" key="2">
    <source>
        <dbReference type="ARBA" id="ARBA00022670"/>
    </source>
</evidence>
<proteinExistence type="inferred from homology"/>
<dbReference type="InterPro" id="IPR052062">
    <property type="entry name" value="Murein_DD/LD_carboxypeptidase"/>
</dbReference>
<keyword evidence="9" id="KW-1185">Reference proteome</keyword>
<keyword evidence="2" id="KW-0645">Protease</keyword>
<dbReference type="InterPro" id="IPR000064">
    <property type="entry name" value="NLP_P60_dom"/>
</dbReference>
<dbReference type="Proteomes" id="UP000681526">
    <property type="component" value="Unassembled WGS sequence"/>
</dbReference>
<evidence type="ECO:0000256" key="1">
    <source>
        <dbReference type="ARBA" id="ARBA00007074"/>
    </source>
</evidence>
<reference evidence="8 9" key="1">
    <citation type="submission" date="2021-04" db="EMBL/GenBank/DDBJ databases">
        <authorList>
            <person name="Rakotoarivonina H."/>
        </authorList>
    </citation>
    <scope>NUCLEOTIDE SEQUENCE [LARGE SCALE GENOMIC DNA]</scope>
    <source>
        <strain evidence="8 9">XE</strain>
    </source>
</reference>
<comment type="similarity">
    <text evidence="1">Belongs to the peptidase C40 family.</text>
</comment>
<evidence type="ECO:0000313" key="8">
    <source>
        <dbReference type="EMBL" id="CAG5087540.1"/>
    </source>
</evidence>
<accession>A0ABM8V4T8</accession>
<keyword evidence="3 6" id="KW-0732">Signal</keyword>
<dbReference type="PROSITE" id="PS51935">
    <property type="entry name" value="NLPC_P60"/>
    <property type="match status" value="1"/>
</dbReference>
<keyword evidence="5" id="KW-0788">Thiol protease</keyword>
<feature type="chain" id="PRO_5045628756" evidence="6">
    <location>
        <begin position="26"/>
        <end position="175"/>
    </location>
</feature>
<protein>
    <submittedName>
        <fullName evidence="8">Cell wall-associated hydrolase (Invasion-associated protein)</fullName>
    </submittedName>
</protein>
<dbReference type="RefSeq" id="WP_213484665.1">
    <property type="nucleotide sequence ID" value="NZ_CAJRAY010000049.1"/>
</dbReference>
<dbReference type="InterPro" id="IPR038765">
    <property type="entry name" value="Papain-like_cys_pep_sf"/>
</dbReference>
<evidence type="ECO:0000313" key="9">
    <source>
        <dbReference type="Proteomes" id="UP000681526"/>
    </source>
</evidence>
<feature type="domain" description="NlpC/P60" evidence="7">
    <location>
        <begin position="23"/>
        <end position="144"/>
    </location>
</feature>
<name>A0ABM8V4T8_THEXY</name>
<evidence type="ECO:0000256" key="3">
    <source>
        <dbReference type="ARBA" id="ARBA00022729"/>
    </source>
</evidence>
<evidence type="ECO:0000256" key="6">
    <source>
        <dbReference type="SAM" id="SignalP"/>
    </source>
</evidence>
<dbReference type="SUPFAM" id="SSF54001">
    <property type="entry name" value="Cysteine proteinases"/>
    <property type="match status" value="1"/>
</dbReference>
<dbReference type="EMBL" id="CAJRAY010000049">
    <property type="protein sequence ID" value="CAG5087540.1"/>
    <property type="molecule type" value="Genomic_DNA"/>
</dbReference>
<dbReference type="GO" id="GO:0016787">
    <property type="term" value="F:hydrolase activity"/>
    <property type="evidence" value="ECO:0007669"/>
    <property type="project" value="UniProtKB-KW"/>
</dbReference>
<dbReference type="Gene3D" id="3.90.1720.10">
    <property type="entry name" value="endopeptidase domain like (from Nostoc punctiforme)"/>
    <property type="match status" value="1"/>
</dbReference>